<keyword evidence="10" id="KW-0472">Membrane</keyword>
<evidence type="ECO:0000256" key="4">
    <source>
        <dbReference type="ARBA" id="ARBA00022519"/>
    </source>
</evidence>
<dbReference type="GO" id="GO:0035438">
    <property type="term" value="F:cyclic-di-GMP binding"/>
    <property type="evidence" value="ECO:0007669"/>
    <property type="project" value="InterPro"/>
</dbReference>
<dbReference type="RefSeq" id="WP_129821612.1">
    <property type="nucleotide sequence ID" value="NZ_RCYV01000014.1"/>
</dbReference>
<keyword evidence="7" id="KW-0812">Transmembrane</keyword>
<dbReference type="InterPro" id="IPR009875">
    <property type="entry name" value="PilZ_domain"/>
</dbReference>
<evidence type="ECO:0000256" key="8">
    <source>
        <dbReference type="ARBA" id="ARBA00022916"/>
    </source>
</evidence>
<dbReference type="EC" id="2.4.1.12" evidence="2"/>
<accession>A0A6I3NLP9</accession>
<evidence type="ECO:0000256" key="5">
    <source>
        <dbReference type="ARBA" id="ARBA00022676"/>
    </source>
</evidence>
<proteinExistence type="predicted"/>
<dbReference type="Gene3D" id="3.90.550.10">
    <property type="entry name" value="Spore Coat Polysaccharide Biosynthesis Protein SpsA, Chain A"/>
    <property type="match status" value="1"/>
</dbReference>
<dbReference type="AlphaFoldDB" id="A0A6I3NLP9"/>
<evidence type="ECO:0000313" key="14">
    <source>
        <dbReference type="EMBL" id="MTL95404.1"/>
    </source>
</evidence>
<evidence type="ECO:0000259" key="13">
    <source>
        <dbReference type="Pfam" id="PF07238"/>
    </source>
</evidence>
<dbReference type="GO" id="GO:0016760">
    <property type="term" value="F:cellulose synthase (UDP-forming) activity"/>
    <property type="evidence" value="ECO:0007669"/>
    <property type="project" value="UniProtKB-EC"/>
</dbReference>
<dbReference type="Pfam" id="PF00535">
    <property type="entry name" value="Glycos_transf_2"/>
    <property type="match status" value="1"/>
</dbReference>
<dbReference type="CDD" id="cd06421">
    <property type="entry name" value="CESA_CelA_like"/>
    <property type="match status" value="1"/>
</dbReference>
<dbReference type="PANTHER" id="PTHR43867:SF2">
    <property type="entry name" value="CELLULOSE SYNTHASE CATALYTIC SUBUNIT A [UDP-FORMING]"/>
    <property type="match status" value="1"/>
</dbReference>
<dbReference type="PRINTS" id="PR01439">
    <property type="entry name" value="CELLSNTHASEA"/>
</dbReference>
<evidence type="ECO:0000256" key="10">
    <source>
        <dbReference type="ARBA" id="ARBA00023136"/>
    </source>
</evidence>
<keyword evidence="6 14" id="KW-0808">Transferase</keyword>
<name>A0A6I3NLP9_9FIRM</name>
<feature type="domain" description="PilZ" evidence="13">
    <location>
        <begin position="523"/>
        <end position="619"/>
    </location>
</feature>
<sequence length="752" mass="88335">METKKIRSHRKWLLFYVLFSTVYFIWRIFFTIPIGYGWFSISCGLILLIVELLGMSEFFIHFLNVTKLIVPVKPEVVDKELYPHVDVYIATYNEPEELLYKTIIGCKNMAYPDLSKVHIYILDDGHRPNVKQLAKHLGVHYISRVDNEHAKAGNLNHALSLTTSPYVVTLDADMIPMKHFLLESIPFFIENEQKRQLERERGIEEKNLSQKLGFIQLPQVFYNPDIFQYYLFSEDRIPNEQDYFYRDIQLGKNESNSVIYGGSNTILSREALNEIGGFVTGIITEDIATGMLIQSKGYLSYAVDSIQASGLSPHDLEGILKQRNRWARGCIQTFHRYCPLLLKGLTWKQRINYTNAIFYWYNCLKRIIYLSAPIMFTVFNVVVVKANLIQVIVFWLPMYVMIRMTLRRFSGNVRSIKWTNVYEIIMMPSLIPAVLLESIGLSMKKFEVTRKDKQVVHKNSDILKLAIPHFILLALTFIGMIRSFYHLFLGDGSEYVIALFWLATNSYGLLMALFFVLGRPVYRMSDRFKIETDVTIEVDHELKSLKTYDISEKGIAVQSDFPYLIPSDQIYPISLTREDYQASFKGKLIRVDSDDTYRYVFEVNEISEENYQELIKILYDRVPHLPSEIVDKSIYNDIERNIRFRRQKNRQFSRTLPRVDLNLEVVSTQNDHLNIENFNYHYLLVKGKHGFTEVEIPLLTHPQIMLRCQFKQIIERQIEEQELEFSLFEILNYQEIPLSIWNEEVKMWLTKV</sequence>
<dbReference type="GO" id="GO:0006011">
    <property type="term" value="P:UDP-alpha-D-glucose metabolic process"/>
    <property type="evidence" value="ECO:0007669"/>
    <property type="project" value="InterPro"/>
</dbReference>
<feature type="domain" description="Glycosyltransferase 2-like" evidence="12">
    <location>
        <begin position="87"/>
        <end position="192"/>
    </location>
</feature>
<comment type="caution">
    <text evidence="14">The sequence shown here is derived from an EMBL/GenBank/DDBJ whole genome shotgun (WGS) entry which is preliminary data.</text>
</comment>
<evidence type="ECO:0000256" key="9">
    <source>
        <dbReference type="ARBA" id="ARBA00022989"/>
    </source>
</evidence>
<dbReference type="GO" id="GO:0005886">
    <property type="term" value="C:plasma membrane"/>
    <property type="evidence" value="ECO:0007669"/>
    <property type="project" value="UniProtKB-SubCell"/>
</dbReference>
<dbReference type="InterPro" id="IPR001173">
    <property type="entry name" value="Glyco_trans_2-like"/>
</dbReference>
<dbReference type="Pfam" id="PF03552">
    <property type="entry name" value="Cellulose_synt"/>
    <property type="match status" value="1"/>
</dbReference>
<protein>
    <recommendedName>
        <fullName evidence="2">cellulose synthase (UDP-forming)</fullName>
        <ecNumber evidence="2">2.4.1.12</ecNumber>
    </recommendedName>
</protein>
<organism evidence="14">
    <name type="scientific">Turicibacter sanguinis</name>
    <dbReference type="NCBI Taxonomy" id="154288"/>
    <lineage>
        <taxon>Bacteria</taxon>
        <taxon>Bacillati</taxon>
        <taxon>Bacillota</taxon>
        <taxon>Erysipelotrichia</taxon>
        <taxon>Erysipelotrichales</taxon>
        <taxon>Turicibacteraceae</taxon>
        <taxon>Turicibacter</taxon>
    </lineage>
</organism>
<evidence type="ECO:0000256" key="7">
    <source>
        <dbReference type="ARBA" id="ARBA00022692"/>
    </source>
</evidence>
<keyword evidence="3" id="KW-1003">Cell membrane</keyword>
<evidence type="ECO:0000256" key="6">
    <source>
        <dbReference type="ARBA" id="ARBA00022679"/>
    </source>
</evidence>
<gene>
    <name evidence="14" type="ORF">GMA64_12770</name>
</gene>
<keyword evidence="9" id="KW-1133">Transmembrane helix</keyword>
<reference evidence="14" key="1">
    <citation type="journal article" date="2019" name="Nat. Med.">
        <title>A library of human gut bacterial isolates paired with longitudinal multiomics data enables mechanistic microbiome research.</title>
        <authorList>
            <person name="Poyet M."/>
            <person name="Groussin M."/>
            <person name="Gibbons S.M."/>
            <person name="Avila-Pacheco J."/>
            <person name="Jiang X."/>
            <person name="Kearney S.M."/>
            <person name="Perrotta A.R."/>
            <person name="Berdy B."/>
            <person name="Zhao S."/>
            <person name="Lieberman T.D."/>
            <person name="Swanson P.K."/>
            <person name="Smith M."/>
            <person name="Roesemann S."/>
            <person name="Alexander J.E."/>
            <person name="Rich S.A."/>
            <person name="Livny J."/>
            <person name="Vlamakis H."/>
            <person name="Clish C."/>
            <person name="Bullock K."/>
            <person name="Deik A."/>
            <person name="Scott J."/>
            <person name="Pierce K.A."/>
            <person name="Xavier R.J."/>
            <person name="Alm E.J."/>
        </authorList>
    </citation>
    <scope>NUCLEOTIDE SEQUENCE</scope>
    <source>
        <strain evidence="14">BIOML-A179</strain>
    </source>
</reference>
<dbReference type="InterPro" id="IPR029044">
    <property type="entry name" value="Nucleotide-diphossugar_trans"/>
</dbReference>
<dbReference type="PANTHER" id="PTHR43867">
    <property type="entry name" value="CELLULOSE SYNTHASE CATALYTIC SUBUNIT A [UDP-FORMING]"/>
    <property type="match status" value="1"/>
</dbReference>
<dbReference type="GO" id="GO:0030244">
    <property type="term" value="P:cellulose biosynthetic process"/>
    <property type="evidence" value="ECO:0007669"/>
    <property type="project" value="UniProtKB-KW"/>
</dbReference>
<evidence type="ECO:0000259" key="12">
    <source>
        <dbReference type="Pfam" id="PF00535"/>
    </source>
</evidence>
<dbReference type="EMBL" id="WMQV01000044">
    <property type="protein sequence ID" value="MTL95404.1"/>
    <property type="molecule type" value="Genomic_DNA"/>
</dbReference>
<evidence type="ECO:0000256" key="1">
    <source>
        <dbReference type="ARBA" id="ARBA00004429"/>
    </source>
</evidence>
<keyword evidence="5" id="KW-0328">Glycosyltransferase</keyword>
<dbReference type="Gene3D" id="2.40.10.220">
    <property type="entry name" value="predicted glycosyltransferase like domains"/>
    <property type="match status" value="1"/>
</dbReference>
<evidence type="ECO:0000256" key="11">
    <source>
        <dbReference type="ARBA" id="ARBA00048682"/>
    </source>
</evidence>
<keyword evidence="4" id="KW-0997">Cell inner membrane</keyword>
<keyword evidence="8" id="KW-0135">Cellulose biosynthesis</keyword>
<evidence type="ECO:0000256" key="2">
    <source>
        <dbReference type="ARBA" id="ARBA00012539"/>
    </source>
</evidence>
<comment type="catalytic activity">
    <reaction evidence="11">
        <text>[(1-&gt;4)-beta-D-glucosyl](n) + UDP-alpha-D-glucose = [(1-&gt;4)-beta-D-glucosyl](n+1) + UDP + H(+)</text>
        <dbReference type="Rhea" id="RHEA:19929"/>
        <dbReference type="Rhea" id="RHEA-COMP:10033"/>
        <dbReference type="Rhea" id="RHEA-COMP:10034"/>
        <dbReference type="ChEBI" id="CHEBI:15378"/>
        <dbReference type="ChEBI" id="CHEBI:18246"/>
        <dbReference type="ChEBI" id="CHEBI:58223"/>
        <dbReference type="ChEBI" id="CHEBI:58885"/>
        <dbReference type="EC" id="2.4.1.12"/>
    </reaction>
</comment>
<comment type="subcellular location">
    <subcellularLocation>
        <location evidence="1">Cell inner membrane</location>
        <topology evidence="1">Multi-pass membrane protein</topology>
    </subcellularLocation>
</comment>
<evidence type="ECO:0000256" key="3">
    <source>
        <dbReference type="ARBA" id="ARBA00022475"/>
    </source>
</evidence>
<dbReference type="Pfam" id="PF07238">
    <property type="entry name" value="PilZ"/>
    <property type="match status" value="1"/>
</dbReference>
<dbReference type="InterPro" id="IPR003919">
    <property type="entry name" value="Cell_synth_A"/>
</dbReference>
<dbReference type="InterPro" id="IPR050321">
    <property type="entry name" value="Glycosyltr_2/OpgH_subfam"/>
</dbReference>
<dbReference type="SUPFAM" id="SSF53448">
    <property type="entry name" value="Nucleotide-diphospho-sugar transferases"/>
    <property type="match status" value="1"/>
</dbReference>
<dbReference type="InterPro" id="IPR005150">
    <property type="entry name" value="Cellulose_synth"/>
</dbReference>